<name>A0A6J7D5A9_9ZZZZ</name>
<protein>
    <submittedName>
        <fullName evidence="3">Unannotated protein</fullName>
    </submittedName>
</protein>
<reference evidence="3" key="1">
    <citation type="submission" date="2020-05" db="EMBL/GenBank/DDBJ databases">
        <authorList>
            <person name="Chiriac C."/>
            <person name="Salcher M."/>
            <person name="Ghai R."/>
            <person name="Kavagutti S V."/>
        </authorList>
    </citation>
    <scope>NUCLEOTIDE SEQUENCE</scope>
</reference>
<dbReference type="PANTHER" id="PTHR35794:SF2">
    <property type="entry name" value="CELL DIVISION PROTEIN DIVIVA"/>
    <property type="match status" value="1"/>
</dbReference>
<evidence type="ECO:0000256" key="1">
    <source>
        <dbReference type="SAM" id="Coils"/>
    </source>
</evidence>
<evidence type="ECO:0000256" key="2">
    <source>
        <dbReference type="SAM" id="MobiDB-lite"/>
    </source>
</evidence>
<accession>A0A6J7D5A9</accession>
<dbReference type="AlphaFoldDB" id="A0A6J7D5A9"/>
<feature type="region of interest" description="Disordered" evidence="2">
    <location>
        <begin position="274"/>
        <end position="309"/>
    </location>
</feature>
<keyword evidence="1" id="KW-0175">Coiled coil</keyword>
<feature type="region of interest" description="Disordered" evidence="2">
    <location>
        <begin position="331"/>
        <end position="354"/>
    </location>
</feature>
<dbReference type="Pfam" id="PF05103">
    <property type="entry name" value="DivIVA"/>
    <property type="match status" value="1"/>
</dbReference>
<feature type="coiled-coil region" evidence="1">
    <location>
        <begin position="187"/>
        <end position="214"/>
    </location>
</feature>
<dbReference type="EMBL" id="CAFBLN010000011">
    <property type="protein sequence ID" value="CAB4864174.1"/>
    <property type="molecule type" value="Genomic_DNA"/>
</dbReference>
<proteinExistence type="predicted"/>
<evidence type="ECO:0000313" key="3">
    <source>
        <dbReference type="EMBL" id="CAB4864174.1"/>
    </source>
</evidence>
<feature type="coiled-coil region" evidence="1">
    <location>
        <begin position="38"/>
        <end position="65"/>
    </location>
</feature>
<dbReference type="InterPro" id="IPR007793">
    <property type="entry name" value="DivIVA_fam"/>
</dbReference>
<sequence length="568" mass="61175">MDDRRTLSPNRHSGIDVTNANFRTVRKGFDPAEVRSFLEGIGREVALLEKRLQDVQSKLTDALHRAENPVLDEAQLAAALGSQSAAILRAAHDEAGRVTNEAQERASQIFTQAQERATNYIVEAQARALSIMNEAEVQSQQKDEEARAATQRLEDSARINGEAIIDRSREQGRAVVEQANEARRQILNDLMVKRKALNVQIEQLRAARDVLTASVSSVRESVDQVLGGLMSSDEGARAAAIEALRHRPTGPEPTEEELLKDVPLRPVPEAAAVTPDDLVTTESTPPSRLPPVDKEAVKSRGTTPTLVPDPVALDVAPSSDVVGEIFARLRASTHEEKGSEPTPPKRPTKVATTPVTPDDELFLQREAALAPHLSELVRHVKRALQDDQNVMIDRLRGVQGMITDQMGDVAEQRSRYVAAATDSIRAAAKAGVTFSRTVAGVSGDLVGTAAVEECATDLGITLALALRKRVQADGNDDGAERANAAYKEWRGARIERLCGDIARRAFNVGVIAACEGTQVRMVISPTDEPCDACKLDASSGMHLAGQNFPSGQPHPPLHAGCSCAVIPA</sequence>
<dbReference type="PANTHER" id="PTHR35794">
    <property type="entry name" value="CELL DIVISION PROTEIN DIVIVA"/>
    <property type="match status" value="1"/>
</dbReference>
<organism evidence="3">
    <name type="scientific">freshwater metagenome</name>
    <dbReference type="NCBI Taxonomy" id="449393"/>
    <lineage>
        <taxon>unclassified sequences</taxon>
        <taxon>metagenomes</taxon>
        <taxon>ecological metagenomes</taxon>
    </lineage>
</organism>
<gene>
    <name evidence="3" type="ORF">UFOPK3381_00427</name>
</gene>